<feature type="transmembrane region" description="Helical" evidence="1">
    <location>
        <begin position="169"/>
        <end position="186"/>
    </location>
</feature>
<protein>
    <submittedName>
        <fullName evidence="2">Peptide ABC transporter permease</fullName>
    </submittedName>
</protein>
<feature type="transmembrane region" description="Helical" evidence="1">
    <location>
        <begin position="237"/>
        <end position="256"/>
    </location>
</feature>
<proteinExistence type="predicted"/>
<keyword evidence="1" id="KW-0812">Transmembrane</keyword>
<organism evidence="2 3">
    <name type="scientific">Chelatococcus albus</name>
    <dbReference type="NCBI Taxonomy" id="3047466"/>
    <lineage>
        <taxon>Bacteria</taxon>
        <taxon>Pseudomonadati</taxon>
        <taxon>Pseudomonadota</taxon>
        <taxon>Alphaproteobacteria</taxon>
        <taxon>Hyphomicrobiales</taxon>
        <taxon>Chelatococcaceae</taxon>
        <taxon>Chelatococcus</taxon>
    </lineage>
</organism>
<dbReference type="EMBL" id="JASJEV010000006">
    <property type="protein sequence ID" value="MDJ1158946.1"/>
    <property type="molecule type" value="Genomic_DNA"/>
</dbReference>
<feature type="transmembrane region" description="Helical" evidence="1">
    <location>
        <begin position="318"/>
        <end position="336"/>
    </location>
</feature>
<comment type="caution">
    <text evidence="2">The sequence shown here is derived from an EMBL/GenBank/DDBJ whole genome shotgun (WGS) entry which is preliminary data.</text>
</comment>
<feature type="transmembrane region" description="Helical" evidence="1">
    <location>
        <begin position="20"/>
        <end position="39"/>
    </location>
</feature>
<feature type="transmembrane region" description="Helical" evidence="1">
    <location>
        <begin position="348"/>
        <end position="368"/>
    </location>
</feature>
<feature type="transmembrane region" description="Helical" evidence="1">
    <location>
        <begin position="133"/>
        <end position="157"/>
    </location>
</feature>
<keyword evidence="1" id="KW-0472">Membrane</keyword>
<accession>A0ABT7AHS4</accession>
<dbReference type="RefSeq" id="WP_283740934.1">
    <property type="nucleotide sequence ID" value="NZ_JASJEV010000006.1"/>
</dbReference>
<evidence type="ECO:0000313" key="2">
    <source>
        <dbReference type="EMBL" id="MDJ1158946.1"/>
    </source>
</evidence>
<sequence length="409" mass="41758">MVTRSPTTPLDPAADAATLLRRIGFATLVVAVPVAAVVARRATVVLVPLGAALLVIAALLDGASPGLGTTLRRIVPSRGGLLALALIGWAALSILWSPFPATAGDKIVNVLGAVLVTLAGVAALPERMRASNLYLTGIGAGAAAVFAIAVALAISAADEAEHADASLDRGLVSLAVTIWPAIAWLVSRDRRMMALTLAAVAAAAVLLGPSPTPAFALALGGLAYAATTIRPAAVAKALAAGIAGLILAAPLLPFVLRPFAKAIFGLTHPTTAAVRAWADVVRSEPMRLVTGHGLDTALRGRSVGLLPTDAPMSLLFEVWYELGLVGAAALAALFYLTVRAAAGVQGLLLPALMAAFAAVFSLGCLGIGMAQSWWLSTLGIVAIAFVAVERGQFRTTRPKARLWQAANDR</sequence>
<name>A0ABT7AHS4_9HYPH</name>
<feature type="transmembrane region" description="Helical" evidence="1">
    <location>
        <begin position="79"/>
        <end position="101"/>
    </location>
</feature>
<gene>
    <name evidence="2" type="ORF">QNA08_11940</name>
</gene>
<dbReference type="Proteomes" id="UP001321492">
    <property type="component" value="Unassembled WGS sequence"/>
</dbReference>
<keyword evidence="1" id="KW-1133">Transmembrane helix</keyword>
<feature type="transmembrane region" description="Helical" evidence="1">
    <location>
        <begin position="107"/>
        <end position="124"/>
    </location>
</feature>
<feature type="transmembrane region" description="Helical" evidence="1">
    <location>
        <begin position="374"/>
        <end position="393"/>
    </location>
</feature>
<reference evidence="2 3" key="1">
    <citation type="submission" date="2023-05" db="EMBL/GenBank/DDBJ databases">
        <title>Chelatococcus sp. nov., a moderately thermophilic bacterium isolated from hot spring microbial mat.</title>
        <authorList>
            <person name="Hu C.-J."/>
            <person name="Li W.-J."/>
        </authorList>
    </citation>
    <scope>NUCLEOTIDE SEQUENCE [LARGE SCALE GENOMIC DNA]</scope>
    <source>
        <strain evidence="2 3">SYSU G07232</strain>
    </source>
</reference>
<feature type="transmembrane region" description="Helical" evidence="1">
    <location>
        <begin position="45"/>
        <end position="67"/>
    </location>
</feature>
<keyword evidence="3" id="KW-1185">Reference proteome</keyword>
<evidence type="ECO:0000256" key="1">
    <source>
        <dbReference type="SAM" id="Phobius"/>
    </source>
</evidence>
<evidence type="ECO:0000313" key="3">
    <source>
        <dbReference type="Proteomes" id="UP001321492"/>
    </source>
</evidence>